<comment type="caution">
    <text evidence="4">The sequence shown here is derived from an EMBL/GenBank/DDBJ whole genome shotgun (WGS) entry which is preliminary data.</text>
</comment>
<evidence type="ECO:0000256" key="2">
    <source>
        <dbReference type="SAM" id="MobiDB-lite"/>
    </source>
</evidence>
<feature type="compositionally biased region" description="Low complexity" evidence="2">
    <location>
        <begin position="1212"/>
        <end position="1247"/>
    </location>
</feature>
<evidence type="ECO:0000256" key="1">
    <source>
        <dbReference type="PROSITE-ProRule" id="PRU00042"/>
    </source>
</evidence>
<organism evidence="4 5">
    <name type="scientific">Orbilia oligospora</name>
    <name type="common">Nematode-trapping fungus</name>
    <name type="synonym">Arthrobotrys oligospora</name>
    <dbReference type="NCBI Taxonomy" id="2813651"/>
    <lineage>
        <taxon>Eukaryota</taxon>
        <taxon>Fungi</taxon>
        <taxon>Dikarya</taxon>
        <taxon>Ascomycota</taxon>
        <taxon>Pezizomycotina</taxon>
        <taxon>Orbiliomycetes</taxon>
        <taxon>Orbiliales</taxon>
        <taxon>Orbiliaceae</taxon>
        <taxon>Orbilia</taxon>
    </lineage>
</organism>
<feature type="domain" description="C2H2-type" evidence="3">
    <location>
        <begin position="1088"/>
        <end position="1116"/>
    </location>
</feature>
<dbReference type="PANTHER" id="PTHR35711">
    <property type="entry name" value="EXPRESSED PROTEIN"/>
    <property type="match status" value="1"/>
</dbReference>
<dbReference type="PROSITE" id="PS50157">
    <property type="entry name" value="ZINC_FINGER_C2H2_2"/>
    <property type="match status" value="1"/>
</dbReference>
<dbReference type="PROSITE" id="PS00028">
    <property type="entry name" value="ZINC_FINGER_C2H2_1"/>
    <property type="match status" value="3"/>
</dbReference>
<evidence type="ECO:0000259" key="3">
    <source>
        <dbReference type="PROSITE" id="PS50157"/>
    </source>
</evidence>
<feature type="compositionally biased region" description="Acidic residues" evidence="2">
    <location>
        <begin position="745"/>
        <end position="755"/>
    </location>
</feature>
<evidence type="ECO:0000313" key="4">
    <source>
        <dbReference type="EMBL" id="KAF3089048.1"/>
    </source>
</evidence>
<accession>A0A7C8N8A7</accession>
<dbReference type="GO" id="GO:0008270">
    <property type="term" value="F:zinc ion binding"/>
    <property type="evidence" value="ECO:0007669"/>
    <property type="project" value="UniProtKB-KW"/>
</dbReference>
<name>A0A7C8N8A7_ORBOL</name>
<feature type="region of interest" description="Disordered" evidence="2">
    <location>
        <begin position="440"/>
        <end position="642"/>
    </location>
</feature>
<feature type="compositionally biased region" description="Polar residues" evidence="2">
    <location>
        <begin position="981"/>
        <end position="990"/>
    </location>
</feature>
<feature type="compositionally biased region" description="Polar residues" evidence="2">
    <location>
        <begin position="1185"/>
        <end position="1200"/>
    </location>
</feature>
<feature type="compositionally biased region" description="Acidic residues" evidence="2">
    <location>
        <begin position="218"/>
        <end position="232"/>
    </location>
</feature>
<feature type="region of interest" description="Disordered" evidence="2">
    <location>
        <begin position="141"/>
        <end position="171"/>
    </location>
</feature>
<keyword evidence="1" id="KW-0479">Metal-binding</keyword>
<feature type="compositionally biased region" description="Low complexity" evidence="2">
    <location>
        <begin position="1007"/>
        <end position="1016"/>
    </location>
</feature>
<feature type="compositionally biased region" description="Acidic residues" evidence="2">
    <location>
        <begin position="385"/>
        <end position="403"/>
    </location>
</feature>
<dbReference type="Proteomes" id="UP000475325">
    <property type="component" value="Unassembled WGS sequence"/>
</dbReference>
<dbReference type="PANTHER" id="PTHR35711:SF1">
    <property type="entry name" value="ECTODERMAL, ISOFORM F"/>
    <property type="match status" value="1"/>
</dbReference>
<feature type="compositionally biased region" description="Pro residues" evidence="2">
    <location>
        <begin position="529"/>
        <end position="542"/>
    </location>
</feature>
<feature type="region of interest" description="Disordered" evidence="2">
    <location>
        <begin position="1177"/>
        <end position="1279"/>
    </location>
</feature>
<feature type="region of interest" description="Disordered" evidence="2">
    <location>
        <begin position="730"/>
        <end position="755"/>
    </location>
</feature>
<proteinExistence type="predicted"/>
<feature type="compositionally biased region" description="Acidic residues" evidence="2">
    <location>
        <begin position="490"/>
        <end position="518"/>
    </location>
</feature>
<feature type="compositionally biased region" description="Polar residues" evidence="2">
    <location>
        <begin position="920"/>
        <end position="933"/>
    </location>
</feature>
<feature type="region of interest" description="Disordered" evidence="2">
    <location>
        <begin position="838"/>
        <end position="933"/>
    </location>
</feature>
<dbReference type="SMART" id="SM00355">
    <property type="entry name" value="ZnF_C2H2"/>
    <property type="match status" value="7"/>
</dbReference>
<dbReference type="InterPro" id="IPR013087">
    <property type="entry name" value="Znf_C2H2_type"/>
</dbReference>
<sequence length="1343" mass="150104">MEEIPAFSFEWPLPSATQVSLKNERMPEVEIVSPSALPPPPFPSLSSSQLATNPNLMKPHAQDSSTQTVPQGLQFVCYTTDRCRYTSRDHSKLLPHMQSTGHEHFLCYLGSTRPGNMFVGRIHVESYVGWIWDTEGVYVGKGDENEDDEAEGGVPLGSPGEGGYMGRPHTPIWSPWDGEDSHLSKELYDPSSGYPWGSYTNPDPLVDESCPNPPTGWEVEEEDWGDTSEDDTLSQLSTSSCVSESSVLSEASNNTGSISCGYPRCRYKTSKHQKLYNHQFWRDHTECSKCGYQYLALPRHWKRNDYLYQQRGNCSHGRQIQILTCRHYRCRGKIFESEDDLEKHCDHRDHGPCKYCKNDWTVFGEGRGYMEEDERASEWFNETETKDDDDDDDEEEEEEEEKEEEGRNSPIRQVLETVDEDQEARLQMLMEMAEEIRREIDGGLEEVRAQHWSSSSNPSSSSGSSRSSSPSWRSTSSLSSSSTSSTSLDSDSDSYFDSDSDSNSDSDPDSDSDFDSDSDSNGPGYDGPGPGPDGPGPSPGPGFGPSSLSSPPDPKSRHETAPDPSSGLCSCSGHSSDLEELESESDWSQLSESYWADQSESEEYSTHGSEDFDDINNGSDLDIDSVSTSEPEDNLLGTHPSSPGSYFSNIRLDKRPCKRILLDSRLSNPELMTCKSPGCNQSYSFGRELMKHQRMKHHLFCHLCREFFGTYESFMEHIFYETHDTRMQYPKDDLGSPSLSSGNEETNEDNDDEDDYSDNLYYCPYEGCQVRSGFKFIDHLAAHRQRQEHWYCRSCELFFNSNEEWDMHNLLNKRDPSTELDKFHQDTGGKVNVTFVSASQEPPPFHSILGSESTEESSTHPASSSIPVQQSNASILNPGTSRQSQIPPSNLAGGGETSPTGIQNNPSPSSQPPVFEGPSVTFNGPGYTNYTTTRAPSLVSSDYVPELSRSTEFSGDESPAETLVYSTDDEDTVYDPYTPYVSRTGSPTIESNSSNDHDSDSEYPHFSNNSSTSSNSEPLNPPGSGDEDEEVGPKTFKCRHCLAMFPNGKTLFVHLAATRHFLSSQYTSSPGRVENESLFQTNWDATPFLCRPCGTRFINVEDLEEHFLNLHANRNFAWMWNYCACGKSFENRWIDVLHHLGSGLCESGIGAGWIDRMVEKGVIDTEWKNSFLETLEKQEQEGTGVETNPSSHESSNNCQWTEDAEDEDENRTSTSSTSSSSFINFDSSSDGNYTGSDSVKSSSGVSGADERESDPGSEKGNANRSRTDTPRDRTQDDPNETWYFANVDQSAHETVVRIQSASDGDANEEDHEEHHDLNEIDHLVNAVKDLFGSLKQRLIRRVR</sequence>
<feature type="compositionally biased region" description="Low complexity" evidence="2">
    <location>
        <begin position="453"/>
        <end position="489"/>
    </location>
</feature>
<keyword evidence="1" id="KW-0863">Zinc-finger</keyword>
<evidence type="ECO:0000313" key="5">
    <source>
        <dbReference type="Proteomes" id="UP000475325"/>
    </source>
</evidence>
<feature type="compositionally biased region" description="Basic and acidic residues" evidence="2">
    <location>
        <begin position="1248"/>
        <end position="1257"/>
    </location>
</feature>
<reference evidence="4 5" key="1">
    <citation type="submission" date="2019-06" db="EMBL/GenBank/DDBJ databases">
        <authorList>
            <person name="Palmer J.M."/>
        </authorList>
    </citation>
    <scope>NUCLEOTIDE SEQUENCE [LARGE SCALE GENOMIC DNA]</scope>
    <source>
        <strain evidence="4 5">TWF102</strain>
    </source>
</reference>
<feature type="region of interest" description="Disordered" evidence="2">
    <location>
        <begin position="200"/>
        <end position="233"/>
    </location>
</feature>
<gene>
    <name evidence="4" type="ORF">TWF102_009764</name>
</gene>
<feature type="region of interest" description="Disordered" evidence="2">
    <location>
        <begin position="373"/>
        <end position="418"/>
    </location>
</feature>
<feature type="compositionally biased region" description="Low complexity" evidence="2">
    <location>
        <begin position="565"/>
        <end position="575"/>
    </location>
</feature>
<dbReference type="EMBL" id="WIQW01000068">
    <property type="protein sequence ID" value="KAF3089048.1"/>
    <property type="molecule type" value="Genomic_DNA"/>
</dbReference>
<protein>
    <recommendedName>
        <fullName evidence="3">C2H2-type domain-containing protein</fullName>
    </recommendedName>
</protein>
<feature type="region of interest" description="Disordered" evidence="2">
    <location>
        <begin position="949"/>
        <end position="1031"/>
    </location>
</feature>
<keyword evidence="1" id="KW-0862">Zinc</keyword>
<feature type="compositionally biased region" description="Basic and acidic residues" evidence="2">
    <location>
        <begin position="1265"/>
        <end position="1276"/>
    </location>
</feature>
<feature type="compositionally biased region" description="Polar residues" evidence="2">
    <location>
        <begin position="859"/>
        <end position="888"/>
    </location>
</feature>
<feature type="compositionally biased region" description="Basic and acidic residues" evidence="2">
    <location>
        <begin position="440"/>
        <end position="449"/>
    </location>
</feature>